<reference evidence="1 2" key="1">
    <citation type="submission" date="2016-11" db="EMBL/GenBank/DDBJ databases">
        <title>Draft Genome Sequences of Nine Cyanobacterial Strains from Diverse Habitats.</title>
        <authorList>
            <person name="Zhu T."/>
            <person name="Hou S."/>
            <person name="Lu X."/>
            <person name="Hess W.R."/>
        </authorList>
    </citation>
    <scope>NUCLEOTIDE SEQUENCE [LARGE SCALE GENOMIC DNA]</scope>
    <source>
        <strain evidence="1 2">IAM M-71</strain>
    </source>
</reference>
<sequence length="333" mass="35703">MAYFFHFSEPYYLALNPDVNASVNTPRGFFSGFEHFSLYGIAERRTSVSPFFNEAAYLSINPDVANAVAAGIVRSGVEHFALVGADEGRYSPIGSNDSETIYLTKYPDVAQAVFQGIFRSGYDHFLQYGQYEGRSPSYFNEQDYLILNPDVAAAVGVPDPVTGVVNFNSGFEHYLTFGQFENRLAFFSGSAGSDVVTSFGASPTEITGVDYVTLARSPFEYTLRSTGLGEIDTLVGGSASDNFLLGTSRSPSNPNPIPLYVGGGNADYALIKNFVRGVDTVQLVGSINNYTQRTDGVNLGIYTTAGDIVAVVEGVGSTLNATSTSPGGSFQLF</sequence>
<evidence type="ECO:0000313" key="1">
    <source>
        <dbReference type="EMBL" id="OKH39386.1"/>
    </source>
</evidence>
<proteinExistence type="predicted"/>
<evidence type="ECO:0000313" key="2">
    <source>
        <dbReference type="Proteomes" id="UP000185860"/>
    </source>
</evidence>
<accession>A0A1U7IPP7</accession>
<dbReference type="Proteomes" id="UP000185860">
    <property type="component" value="Unassembled WGS sequence"/>
</dbReference>
<dbReference type="RefSeq" id="WP_073592641.1">
    <property type="nucleotide sequence ID" value="NZ_MRCE01000005.1"/>
</dbReference>
<organism evidence="1 2">
    <name type="scientific">[Phormidium ambiguum] IAM M-71</name>
    <dbReference type="NCBI Taxonomy" id="454136"/>
    <lineage>
        <taxon>Bacteria</taxon>
        <taxon>Bacillati</taxon>
        <taxon>Cyanobacteriota</taxon>
        <taxon>Cyanophyceae</taxon>
        <taxon>Oscillatoriophycideae</taxon>
        <taxon>Aerosakkonematales</taxon>
        <taxon>Aerosakkonemataceae</taxon>
        <taxon>Floridanema</taxon>
    </lineage>
</organism>
<name>A0A1U7IPP7_9CYAN</name>
<evidence type="ECO:0008006" key="3">
    <source>
        <dbReference type="Google" id="ProtNLM"/>
    </source>
</evidence>
<gene>
    <name evidence="1" type="ORF">NIES2119_06505</name>
</gene>
<dbReference type="STRING" id="454136.NIES2119_06505"/>
<dbReference type="EMBL" id="MRCE01000005">
    <property type="protein sequence ID" value="OKH39386.1"/>
    <property type="molecule type" value="Genomic_DNA"/>
</dbReference>
<dbReference type="AlphaFoldDB" id="A0A1U7IPP7"/>
<protein>
    <recommendedName>
        <fullName evidence="3">Calcium-binding protein</fullName>
    </recommendedName>
</protein>
<dbReference type="OrthoDB" id="443173at2"/>
<comment type="caution">
    <text evidence="1">The sequence shown here is derived from an EMBL/GenBank/DDBJ whole genome shotgun (WGS) entry which is preliminary data.</text>
</comment>